<gene>
    <name evidence="2" type="ORF">B1A_07328</name>
</gene>
<dbReference type="InterPro" id="IPR047655">
    <property type="entry name" value="Transpos_IS630-like"/>
</dbReference>
<dbReference type="EMBL" id="AUZX01005283">
    <property type="protein sequence ID" value="EQD68478.1"/>
    <property type="molecule type" value="Genomic_DNA"/>
</dbReference>
<proteinExistence type="predicted"/>
<protein>
    <submittedName>
        <fullName evidence="2">Transposase</fullName>
    </submittedName>
</protein>
<sequence length="153" mass="17782">QPGRVARRDYEYKRCGTANAFCGIESKAGVHFTKVTPTRSSPEFADFIWEIAEHYPAADTIHLVLDNLSTHTRKALMDRFGETAGGWLWDRFTVHYTPKHGSWLNQAEIEIGIFSRQCLGKRRIGDISTLRRQAKAWSRRTNRDKIRIQWKFT</sequence>
<dbReference type="InterPro" id="IPR038717">
    <property type="entry name" value="Tc1-like_DDE_dom"/>
</dbReference>
<feature type="domain" description="Tc1-like transposase DDE" evidence="1">
    <location>
        <begin position="2"/>
        <end position="131"/>
    </location>
</feature>
<comment type="caution">
    <text evidence="2">The sequence shown here is derived from an EMBL/GenBank/DDBJ whole genome shotgun (WGS) entry which is preliminary data.</text>
</comment>
<dbReference type="AlphaFoldDB" id="T1BIN3"/>
<evidence type="ECO:0000259" key="1">
    <source>
        <dbReference type="Pfam" id="PF13358"/>
    </source>
</evidence>
<feature type="non-terminal residue" evidence="2">
    <location>
        <position position="1"/>
    </location>
</feature>
<accession>T1BIN3</accession>
<organism evidence="2">
    <name type="scientific">mine drainage metagenome</name>
    <dbReference type="NCBI Taxonomy" id="410659"/>
    <lineage>
        <taxon>unclassified sequences</taxon>
        <taxon>metagenomes</taxon>
        <taxon>ecological metagenomes</taxon>
    </lineage>
</organism>
<reference evidence="2" key="2">
    <citation type="journal article" date="2014" name="ISME J.">
        <title>Microbial stratification in low pH oxic and suboxic macroscopic growths along an acid mine drainage.</title>
        <authorList>
            <person name="Mendez-Garcia C."/>
            <person name="Mesa V."/>
            <person name="Sprenger R.R."/>
            <person name="Richter M."/>
            <person name="Diez M.S."/>
            <person name="Solano J."/>
            <person name="Bargiela R."/>
            <person name="Golyshina O.V."/>
            <person name="Manteca A."/>
            <person name="Ramos J.L."/>
            <person name="Gallego J.R."/>
            <person name="Llorente I."/>
            <person name="Martins Dos Santos V.A."/>
            <person name="Jensen O.N."/>
            <person name="Pelaez A.I."/>
            <person name="Sanchez J."/>
            <person name="Ferrer M."/>
        </authorList>
    </citation>
    <scope>NUCLEOTIDE SEQUENCE</scope>
</reference>
<evidence type="ECO:0000313" key="2">
    <source>
        <dbReference type="EMBL" id="EQD68478.1"/>
    </source>
</evidence>
<dbReference type="NCBIfam" id="NF033545">
    <property type="entry name" value="transpos_IS630"/>
    <property type="match status" value="1"/>
</dbReference>
<name>T1BIN3_9ZZZZ</name>
<dbReference type="Pfam" id="PF13358">
    <property type="entry name" value="DDE_3"/>
    <property type="match status" value="1"/>
</dbReference>
<reference evidence="2" key="1">
    <citation type="submission" date="2013-08" db="EMBL/GenBank/DDBJ databases">
        <authorList>
            <person name="Mendez C."/>
            <person name="Richter M."/>
            <person name="Ferrer M."/>
            <person name="Sanchez J."/>
        </authorList>
    </citation>
    <scope>NUCLEOTIDE SEQUENCE</scope>
</reference>